<dbReference type="Pfam" id="PF01490">
    <property type="entry name" value="Aa_trans"/>
    <property type="match status" value="1"/>
</dbReference>
<feature type="region of interest" description="Disordered" evidence="8">
    <location>
        <begin position="141"/>
        <end position="171"/>
    </location>
</feature>
<keyword evidence="4 9" id="KW-0812">Transmembrane</keyword>
<evidence type="ECO:0000256" key="5">
    <source>
        <dbReference type="ARBA" id="ARBA00022970"/>
    </source>
</evidence>
<feature type="transmembrane region" description="Helical" evidence="9">
    <location>
        <begin position="405"/>
        <end position="425"/>
    </location>
</feature>
<dbReference type="GO" id="GO:0005774">
    <property type="term" value="C:vacuolar membrane"/>
    <property type="evidence" value="ECO:0007669"/>
    <property type="project" value="TreeGrafter"/>
</dbReference>
<comment type="caution">
    <text evidence="11">The sequence shown here is derived from an EMBL/GenBank/DDBJ whole genome shotgun (WGS) entry which is preliminary data.</text>
</comment>
<feature type="transmembrane region" description="Helical" evidence="9">
    <location>
        <begin position="487"/>
        <end position="511"/>
    </location>
</feature>
<evidence type="ECO:0000256" key="9">
    <source>
        <dbReference type="SAM" id="Phobius"/>
    </source>
</evidence>
<dbReference type="GO" id="GO:0015179">
    <property type="term" value="F:L-amino acid transmembrane transporter activity"/>
    <property type="evidence" value="ECO:0007669"/>
    <property type="project" value="TreeGrafter"/>
</dbReference>
<evidence type="ECO:0000256" key="6">
    <source>
        <dbReference type="ARBA" id="ARBA00022989"/>
    </source>
</evidence>
<dbReference type="AlphaFoldDB" id="A0AAJ0FNS1"/>
<comment type="similarity">
    <text evidence="2">Belongs to the amino acid/polyamine transporter 2 family.</text>
</comment>
<feature type="domain" description="Amino acid transporter transmembrane" evidence="10">
    <location>
        <begin position="270"/>
        <end position="667"/>
    </location>
</feature>
<evidence type="ECO:0000256" key="1">
    <source>
        <dbReference type="ARBA" id="ARBA00004141"/>
    </source>
</evidence>
<evidence type="ECO:0000313" key="12">
    <source>
        <dbReference type="Proteomes" id="UP001244011"/>
    </source>
</evidence>
<keyword evidence="5" id="KW-0029">Amino-acid transport</keyword>
<feature type="transmembrane region" description="Helical" evidence="9">
    <location>
        <begin position="298"/>
        <end position="319"/>
    </location>
</feature>
<dbReference type="GeneID" id="85314147"/>
<feature type="transmembrane region" description="Helical" evidence="9">
    <location>
        <begin position="646"/>
        <end position="669"/>
    </location>
</feature>
<comment type="subcellular location">
    <subcellularLocation>
        <location evidence="1">Membrane</location>
        <topology evidence="1">Multi-pass membrane protein</topology>
    </subcellularLocation>
</comment>
<feature type="transmembrane region" description="Helical" evidence="9">
    <location>
        <begin position="612"/>
        <end position="634"/>
    </location>
</feature>
<feature type="transmembrane region" description="Helical" evidence="9">
    <location>
        <begin position="376"/>
        <end position="398"/>
    </location>
</feature>
<feature type="transmembrane region" description="Helical" evidence="9">
    <location>
        <begin position="445"/>
        <end position="466"/>
    </location>
</feature>
<dbReference type="PANTHER" id="PTHR22950:SF692">
    <property type="entry name" value="TRANSMEMBRANE AMINO ACID TRANSPORTER FAMILY PROTEIN"/>
    <property type="match status" value="1"/>
</dbReference>
<evidence type="ECO:0000256" key="3">
    <source>
        <dbReference type="ARBA" id="ARBA00022448"/>
    </source>
</evidence>
<reference evidence="11" key="1">
    <citation type="submission" date="2023-06" db="EMBL/GenBank/DDBJ databases">
        <title>Genome-scale phylogeny and comparative genomics of the fungal order Sordariales.</title>
        <authorList>
            <consortium name="Lawrence Berkeley National Laboratory"/>
            <person name="Hensen N."/>
            <person name="Bonometti L."/>
            <person name="Westerberg I."/>
            <person name="Brannstrom I.O."/>
            <person name="Guillou S."/>
            <person name="Cros-Aarteil S."/>
            <person name="Calhoun S."/>
            <person name="Haridas S."/>
            <person name="Kuo A."/>
            <person name="Mondo S."/>
            <person name="Pangilinan J."/>
            <person name="Riley R."/>
            <person name="Labutti K."/>
            <person name="Andreopoulos B."/>
            <person name="Lipzen A."/>
            <person name="Chen C."/>
            <person name="Yanf M."/>
            <person name="Daum C."/>
            <person name="Ng V."/>
            <person name="Clum A."/>
            <person name="Steindorff A."/>
            <person name="Ohm R."/>
            <person name="Martin F."/>
            <person name="Silar P."/>
            <person name="Natvig D."/>
            <person name="Lalanne C."/>
            <person name="Gautier V."/>
            <person name="Ament-Velasquez S.L."/>
            <person name="Kruys A."/>
            <person name="Hutchinson M.I."/>
            <person name="Powell A.J."/>
            <person name="Barry K."/>
            <person name="Miller A.N."/>
            <person name="Grigoriev I.V."/>
            <person name="Debuchy R."/>
            <person name="Gladieux P."/>
            <person name="Thoren M.H."/>
            <person name="Johannesson H."/>
        </authorList>
    </citation>
    <scope>NUCLEOTIDE SEQUENCE</scope>
    <source>
        <strain evidence="11">8032-3</strain>
    </source>
</reference>
<organism evidence="11 12">
    <name type="scientific">Phialemonium atrogriseum</name>
    <dbReference type="NCBI Taxonomy" id="1093897"/>
    <lineage>
        <taxon>Eukaryota</taxon>
        <taxon>Fungi</taxon>
        <taxon>Dikarya</taxon>
        <taxon>Ascomycota</taxon>
        <taxon>Pezizomycotina</taxon>
        <taxon>Sordariomycetes</taxon>
        <taxon>Sordariomycetidae</taxon>
        <taxon>Cephalothecales</taxon>
        <taxon>Cephalothecaceae</taxon>
        <taxon>Phialemonium</taxon>
    </lineage>
</organism>
<feature type="compositionally biased region" description="Polar residues" evidence="8">
    <location>
        <begin position="27"/>
        <end position="36"/>
    </location>
</feature>
<dbReference type="Proteomes" id="UP001244011">
    <property type="component" value="Unassembled WGS sequence"/>
</dbReference>
<evidence type="ECO:0000313" key="11">
    <source>
        <dbReference type="EMBL" id="KAK1769304.1"/>
    </source>
</evidence>
<keyword evidence="3" id="KW-0813">Transport</keyword>
<protein>
    <submittedName>
        <fullName evidence="11">Vacuolar amino acid transporter 1 protein</fullName>
    </submittedName>
</protein>
<feature type="transmembrane region" description="Helical" evidence="9">
    <location>
        <begin position="531"/>
        <end position="550"/>
    </location>
</feature>
<dbReference type="PANTHER" id="PTHR22950">
    <property type="entry name" value="AMINO ACID TRANSPORTER"/>
    <property type="match status" value="1"/>
</dbReference>
<gene>
    <name evidence="11" type="ORF">QBC33DRAFT_577065</name>
</gene>
<evidence type="ECO:0000256" key="4">
    <source>
        <dbReference type="ARBA" id="ARBA00022692"/>
    </source>
</evidence>
<keyword evidence="7 9" id="KW-0472">Membrane</keyword>
<sequence length="677" mass="73891">MTSRNPSSWDEYERGSSPHRSGSVSSAENRSVQFESESLLGRSVGDRGQDDEWPQLRRRRSSVTERLTAITDIGGVNSIRSFTKSWQRAAGFVEVIPHRPAFVFAPDQAPIGAPEVTGYESADLESHHAHPRTSLLRRHLEASPPEPRDGGPEPGASHPPPRQAHDEREAKHVDHDLSQAFRVGSHTTSSGSIFGTPPYLTTPPIIGSYASHRTYGTIRSDISRPSMEEAGALWRQQQEEGGNVPDGEGEPILVKEVEQDGKFILAVEGQSTLPQTVFNSINVLIGVGLLSLPLGIKYAGWVCGMVTLFLCAAVTAYTAKLLAKCMDLDPSLITFSDLAFISFGRNARIATSVLFTMELLAASVALIVLFGDTLDLLFPGLLTVVQWKILCSLIMIPLNFLPLRLLSFTSIIGIVACFGIVSILLLDGFIKPDSPGSLLEPAKTYMFPANWLTLPLSFGLLMSPWGGHSVFPNIYRDMRHPYKYTQALKITFSFTYLLDTTTAVAGLLMFGDGVRDEITANILQTTGYPRVLTFLMCIFIAIIPLTKIPLNARPIISTAEVVLGLHQQAVSDNSSLVGRSANFRGIMKVAVRIGTVLCFLVISILFPAFDSIMAFMGSALCFTICVTLPLAFYLKLFKHEITAKERLMASTIMVISTVLSAVGTVWAFLPKSLIGAE</sequence>
<keyword evidence="12" id="KW-1185">Reference proteome</keyword>
<feature type="region of interest" description="Disordered" evidence="8">
    <location>
        <begin position="1"/>
        <end position="63"/>
    </location>
</feature>
<accession>A0AAJ0FNS1</accession>
<feature type="compositionally biased region" description="Basic and acidic residues" evidence="8">
    <location>
        <begin position="141"/>
        <end position="151"/>
    </location>
</feature>
<evidence type="ECO:0000259" key="10">
    <source>
        <dbReference type="Pfam" id="PF01490"/>
    </source>
</evidence>
<keyword evidence="6 9" id="KW-1133">Transmembrane helix</keyword>
<proteinExistence type="inferred from homology"/>
<dbReference type="RefSeq" id="XP_060285517.1">
    <property type="nucleotide sequence ID" value="XM_060430960.1"/>
</dbReference>
<feature type="transmembrane region" description="Helical" evidence="9">
    <location>
        <begin position="589"/>
        <end position="606"/>
    </location>
</feature>
<evidence type="ECO:0000256" key="8">
    <source>
        <dbReference type="SAM" id="MobiDB-lite"/>
    </source>
</evidence>
<feature type="transmembrane region" description="Helical" evidence="9">
    <location>
        <begin position="349"/>
        <end position="370"/>
    </location>
</feature>
<name>A0AAJ0FNS1_9PEZI</name>
<evidence type="ECO:0000256" key="7">
    <source>
        <dbReference type="ARBA" id="ARBA00023136"/>
    </source>
</evidence>
<dbReference type="InterPro" id="IPR013057">
    <property type="entry name" value="AA_transpt_TM"/>
</dbReference>
<evidence type="ECO:0000256" key="2">
    <source>
        <dbReference type="ARBA" id="ARBA00008066"/>
    </source>
</evidence>
<dbReference type="EMBL" id="MU839003">
    <property type="protein sequence ID" value="KAK1769304.1"/>
    <property type="molecule type" value="Genomic_DNA"/>
</dbReference>